<dbReference type="EMBL" id="AWUE01013776">
    <property type="protein sequence ID" value="OMP05930.1"/>
    <property type="molecule type" value="Genomic_DNA"/>
</dbReference>
<dbReference type="AlphaFoldDB" id="A0A1R3KFS6"/>
<accession>A0A1R3KFS6</accession>
<proteinExistence type="predicted"/>
<reference evidence="3" key="1">
    <citation type="submission" date="2013-09" db="EMBL/GenBank/DDBJ databases">
        <title>Corchorus olitorius genome sequencing.</title>
        <authorList>
            <person name="Alam M."/>
            <person name="Haque M.S."/>
            <person name="Islam M.S."/>
            <person name="Emdad E.M."/>
            <person name="Islam M.M."/>
            <person name="Ahmed B."/>
            <person name="Halim A."/>
            <person name="Hossen Q.M.M."/>
            <person name="Hossain M.Z."/>
            <person name="Ahmed R."/>
            <person name="Khan M.M."/>
            <person name="Islam R."/>
            <person name="Rashid M.M."/>
            <person name="Khan S.A."/>
            <person name="Rahman M.S."/>
            <person name="Alam M."/>
            <person name="Yahiya A.S."/>
            <person name="Khan M.S."/>
            <person name="Azam M.S."/>
            <person name="Haque T."/>
            <person name="Lashkar M.Z.H."/>
            <person name="Akhand A.I."/>
            <person name="Morshed G."/>
            <person name="Roy S."/>
            <person name="Uddin K.S."/>
            <person name="Rabeya T."/>
            <person name="Hossain A.S."/>
            <person name="Chowdhury A."/>
            <person name="Snigdha A.R."/>
            <person name="Mortoza M.S."/>
            <person name="Matin S.A."/>
            <person name="Hoque S.M.E."/>
            <person name="Islam M.K."/>
            <person name="Roy D.K."/>
            <person name="Haider R."/>
            <person name="Moosa M.M."/>
            <person name="Elias S.M."/>
            <person name="Hasan A.M."/>
            <person name="Jahan S."/>
            <person name="Shafiuddin M."/>
            <person name="Mahmood N."/>
            <person name="Shommy N.S."/>
        </authorList>
    </citation>
    <scope>NUCLEOTIDE SEQUENCE [LARGE SCALE GENOMIC DNA]</scope>
    <source>
        <strain evidence="3">cv. O-4</strain>
    </source>
</reference>
<keyword evidence="3" id="KW-1185">Reference proteome</keyword>
<dbReference type="Proteomes" id="UP000187203">
    <property type="component" value="Unassembled WGS sequence"/>
</dbReference>
<evidence type="ECO:0000313" key="3">
    <source>
        <dbReference type="Proteomes" id="UP000187203"/>
    </source>
</evidence>
<comment type="caution">
    <text evidence="2">The sequence shown here is derived from an EMBL/GenBank/DDBJ whole genome shotgun (WGS) entry which is preliminary data.</text>
</comment>
<feature type="region of interest" description="Disordered" evidence="1">
    <location>
        <begin position="1"/>
        <end position="24"/>
    </location>
</feature>
<sequence>MEEQEENRAKRNVNGKDSVCEPKGGGRKMMEVLVGSVSHDVGGVLLCNCERESERGCVRCGSDFLERVVLES</sequence>
<evidence type="ECO:0000256" key="1">
    <source>
        <dbReference type="SAM" id="MobiDB-lite"/>
    </source>
</evidence>
<name>A0A1R3KFS6_9ROSI</name>
<organism evidence="2 3">
    <name type="scientific">Corchorus olitorius</name>
    <dbReference type="NCBI Taxonomy" id="93759"/>
    <lineage>
        <taxon>Eukaryota</taxon>
        <taxon>Viridiplantae</taxon>
        <taxon>Streptophyta</taxon>
        <taxon>Embryophyta</taxon>
        <taxon>Tracheophyta</taxon>
        <taxon>Spermatophyta</taxon>
        <taxon>Magnoliopsida</taxon>
        <taxon>eudicotyledons</taxon>
        <taxon>Gunneridae</taxon>
        <taxon>Pentapetalae</taxon>
        <taxon>rosids</taxon>
        <taxon>malvids</taxon>
        <taxon>Malvales</taxon>
        <taxon>Malvaceae</taxon>
        <taxon>Grewioideae</taxon>
        <taxon>Apeibeae</taxon>
        <taxon>Corchorus</taxon>
    </lineage>
</organism>
<gene>
    <name evidence="2" type="ORF">COLO4_08443</name>
</gene>
<evidence type="ECO:0000313" key="2">
    <source>
        <dbReference type="EMBL" id="OMP05930.1"/>
    </source>
</evidence>
<protein>
    <submittedName>
        <fullName evidence="2">Uncharacterized protein</fullName>
    </submittedName>
</protein>